<keyword evidence="5" id="KW-1185">Reference proteome</keyword>
<dbReference type="InterPro" id="IPR002347">
    <property type="entry name" value="SDR_fam"/>
</dbReference>
<dbReference type="PROSITE" id="PS00061">
    <property type="entry name" value="ADH_SHORT"/>
    <property type="match status" value="1"/>
</dbReference>
<feature type="domain" description="Ketoreductase" evidence="3">
    <location>
        <begin position="7"/>
        <end position="191"/>
    </location>
</feature>
<dbReference type="GO" id="GO:0008206">
    <property type="term" value="P:bile acid metabolic process"/>
    <property type="evidence" value="ECO:0007669"/>
    <property type="project" value="UniProtKB-ARBA"/>
</dbReference>
<protein>
    <submittedName>
        <fullName evidence="4">NAD(P)-dependent dehydrogenase, short-chain alcohol dehydrogenase family</fullName>
    </submittedName>
</protein>
<dbReference type="SUPFAM" id="SSF51735">
    <property type="entry name" value="NAD(P)-binding Rossmann-fold domains"/>
    <property type="match status" value="1"/>
</dbReference>
<evidence type="ECO:0000313" key="5">
    <source>
        <dbReference type="Proteomes" id="UP000198855"/>
    </source>
</evidence>
<organism evidence="4 5">
    <name type="scientific">Paenibacillus catalpae</name>
    <dbReference type="NCBI Taxonomy" id="1045775"/>
    <lineage>
        <taxon>Bacteria</taxon>
        <taxon>Bacillati</taxon>
        <taxon>Bacillota</taxon>
        <taxon>Bacilli</taxon>
        <taxon>Bacillales</taxon>
        <taxon>Paenibacillaceae</taxon>
        <taxon>Paenibacillus</taxon>
    </lineage>
</organism>
<dbReference type="InterPro" id="IPR020904">
    <property type="entry name" value="Sc_DH/Rdtase_CS"/>
</dbReference>
<dbReference type="STRING" id="1045775.SAMN05216378_4119"/>
<dbReference type="FunFam" id="3.40.50.720:FF:000084">
    <property type="entry name" value="Short-chain dehydrogenase reductase"/>
    <property type="match status" value="1"/>
</dbReference>
<sequence length="254" mass="26968">MSRLNGKIALVTGASRGIGRAIALRLATEGALVAVHYGANPDAAADVVRQIEQHGGKAFSIWQELGTAASAAKLYEELDLALEQRTGERQFDILVNNAGVGLVAAIEETTEDAFDHVMNTNVKAPFFLIQQALPRLRDNGRIINLSSATTRISLPGVAAYSMTKGAINTLTLSLSTQLAPRGITVNALQPGFIATDMNKALLQDESGYKFGAEYSSFGRWGDPTDIADVAAFLASSDSRWITGQCMDVSGGSHL</sequence>
<name>A0A1I2DI45_9BACL</name>
<evidence type="ECO:0000256" key="1">
    <source>
        <dbReference type="ARBA" id="ARBA00006484"/>
    </source>
</evidence>
<dbReference type="PRINTS" id="PR00081">
    <property type="entry name" value="GDHRDH"/>
</dbReference>
<keyword evidence="2" id="KW-0560">Oxidoreductase</keyword>
<dbReference type="Pfam" id="PF13561">
    <property type="entry name" value="adh_short_C2"/>
    <property type="match status" value="1"/>
</dbReference>
<dbReference type="Gene3D" id="3.40.50.720">
    <property type="entry name" value="NAD(P)-binding Rossmann-like Domain"/>
    <property type="match status" value="1"/>
</dbReference>
<dbReference type="Proteomes" id="UP000198855">
    <property type="component" value="Unassembled WGS sequence"/>
</dbReference>
<dbReference type="SMART" id="SM00822">
    <property type="entry name" value="PKS_KR"/>
    <property type="match status" value="1"/>
</dbReference>
<accession>A0A1I2DI45</accession>
<dbReference type="PRINTS" id="PR00080">
    <property type="entry name" value="SDRFAMILY"/>
</dbReference>
<evidence type="ECO:0000313" key="4">
    <source>
        <dbReference type="EMBL" id="SFE80137.1"/>
    </source>
</evidence>
<dbReference type="InterPro" id="IPR036291">
    <property type="entry name" value="NAD(P)-bd_dom_sf"/>
</dbReference>
<dbReference type="OrthoDB" id="9803333at2"/>
<evidence type="ECO:0000259" key="3">
    <source>
        <dbReference type="SMART" id="SM00822"/>
    </source>
</evidence>
<dbReference type="GO" id="GO:0016491">
    <property type="term" value="F:oxidoreductase activity"/>
    <property type="evidence" value="ECO:0007669"/>
    <property type="project" value="UniProtKB-KW"/>
</dbReference>
<gene>
    <name evidence="4" type="ORF">SAMN05216378_4119</name>
</gene>
<reference evidence="5" key="1">
    <citation type="submission" date="2016-10" db="EMBL/GenBank/DDBJ databases">
        <authorList>
            <person name="Varghese N."/>
            <person name="Submissions S."/>
        </authorList>
    </citation>
    <scope>NUCLEOTIDE SEQUENCE [LARGE SCALE GENOMIC DNA]</scope>
    <source>
        <strain evidence="5">CGMCC 1.10784</strain>
    </source>
</reference>
<dbReference type="EMBL" id="FOMT01000004">
    <property type="protein sequence ID" value="SFE80137.1"/>
    <property type="molecule type" value="Genomic_DNA"/>
</dbReference>
<dbReference type="PANTHER" id="PTHR43639">
    <property type="entry name" value="OXIDOREDUCTASE, SHORT-CHAIN DEHYDROGENASE/REDUCTASE FAMILY (AFU_ORTHOLOGUE AFUA_5G02870)"/>
    <property type="match status" value="1"/>
</dbReference>
<dbReference type="PANTHER" id="PTHR43639:SF1">
    <property type="entry name" value="SHORT-CHAIN DEHYDROGENASE_REDUCTASE FAMILY PROTEIN"/>
    <property type="match status" value="1"/>
</dbReference>
<dbReference type="AlphaFoldDB" id="A0A1I2DI45"/>
<comment type="similarity">
    <text evidence="1">Belongs to the short-chain dehydrogenases/reductases (SDR) family.</text>
</comment>
<evidence type="ECO:0000256" key="2">
    <source>
        <dbReference type="ARBA" id="ARBA00023002"/>
    </source>
</evidence>
<dbReference type="RefSeq" id="WP_091188300.1">
    <property type="nucleotide sequence ID" value="NZ_FOMT01000004.1"/>
</dbReference>
<proteinExistence type="inferred from homology"/>
<dbReference type="InterPro" id="IPR057326">
    <property type="entry name" value="KR_dom"/>
</dbReference>